<dbReference type="AlphaFoldDB" id="A0A511W7Y8"/>
<accession>A0A511W7Y8</accession>
<evidence type="ECO:0000313" key="2">
    <source>
        <dbReference type="Proteomes" id="UP000321440"/>
    </source>
</evidence>
<reference evidence="1 2" key="1">
    <citation type="submission" date="2019-07" db="EMBL/GenBank/DDBJ databases">
        <title>Whole genome shotgun sequence of Alkalibacillus haloalkaliphilus NBRC 103110.</title>
        <authorList>
            <person name="Hosoyama A."/>
            <person name="Uohara A."/>
            <person name="Ohji S."/>
            <person name="Ichikawa N."/>
        </authorList>
    </citation>
    <scope>NUCLEOTIDE SEQUENCE [LARGE SCALE GENOMIC DNA]</scope>
    <source>
        <strain evidence="1 2">NBRC 103110</strain>
    </source>
</reference>
<dbReference type="OrthoDB" id="2456726at2"/>
<sequence length="170" mass="20234">MCRYESSVYPWATGPYDPYYQYPPYGYETPVDIPVNYQQFYPNYQDYQSYPDYGSYHDYQSYPDYETHQGYQSYLDYENDQGFEGYMNMPYEQENPMYSQFMNPNDYQGFQIPGQHAMTPTQKQMLLQYFQDENGEVDLDKVFKTLGQVVQITQQVSPVIKTLNSMVRGS</sequence>
<gene>
    <name evidence="1" type="ORF">AHA02nite_29120</name>
</gene>
<dbReference type="RefSeq" id="WP_146818553.1">
    <property type="nucleotide sequence ID" value="NZ_BJYA01000025.1"/>
</dbReference>
<proteinExistence type="predicted"/>
<dbReference type="Proteomes" id="UP000321440">
    <property type="component" value="Unassembled WGS sequence"/>
</dbReference>
<organism evidence="1 2">
    <name type="scientific">Alkalibacillus haloalkaliphilus</name>
    <dbReference type="NCBI Taxonomy" id="94136"/>
    <lineage>
        <taxon>Bacteria</taxon>
        <taxon>Bacillati</taxon>
        <taxon>Bacillota</taxon>
        <taxon>Bacilli</taxon>
        <taxon>Bacillales</taxon>
        <taxon>Bacillaceae</taxon>
        <taxon>Alkalibacillus</taxon>
    </lineage>
</organism>
<keyword evidence="2" id="KW-1185">Reference proteome</keyword>
<protein>
    <submittedName>
        <fullName evidence="1">Uncharacterized protein</fullName>
    </submittedName>
</protein>
<comment type="caution">
    <text evidence="1">The sequence shown here is derived from an EMBL/GenBank/DDBJ whole genome shotgun (WGS) entry which is preliminary data.</text>
</comment>
<dbReference type="InterPro" id="IPR025555">
    <property type="entry name" value="YppG"/>
</dbReference>
<dbReference type="Pfam" id="PF14179">
    <property type="entry name" value="YppG"/>
    <property type="match status" value="1"/>
</dbReference>
<evidence type="ECO:0000313" key="1">
    <source>
        <dbReference type="EMBL" id="GEN47136.1"/>
    </source>
</evidence>
<dbReference type="EMBL" id="BJYA01000025">
    <property type="protein sequence ID" value="GEN47136.1"/>
    <property type="molecule type" value="Genomic_DNA"/>
</dbReference>
<name>A0A511W7Y8_9BACI</name>